<reference evidence="1" key="1">
    <citation type="submission" date="2024-09" db="EMBL/GenBank/DDBJ databases">
        <title>Black Yeasts Isolated from many extreme environments.</title>
        <authorList>
            <person name="Coleine C."/>
            <person name="Stajich J.E."/>
            <person name="Selbmann L."/>
        </authorList>
    </citation>
    <scope>NUCLEOTIDE SEQUENCE</scope>
    <source>
        <strain evidence="1">CCFEE 5737</strain>
    </source>
</reference>
<comment type="caution">
    <text evidence="1">The sequence shown here is derived from an EMBL/GenBank/DDBJ whole genome shotgun (WGS) entry which is preliminary data.</text>
</comment>
<sequence length="535" mass="57698">MDGSGPPPPPPPPHGQNPRSGSGLPPGNYDIFVIPPHSAGSGFLYLPSLQPHRNSFLAGVACTVVAVAIWSLIAPHLKLWLSTIVASGGMGVIVLILCVGIAGWAWGKTQMENMARAAAGGGSGTAGGASSSSTGAGAGPTPNGHTGGQNPQPQGAQGAGAGPSHSGPPPQSHQHHYEPPPPPAEEPPKSSWSSRNPSASAGWEKAREETRKKEEQRKREEEAKKRMEEAAKRKEEADRAARAAAEKDKWEKMRAREKEAREREAREKIAKERMDKAKDEREAKEKEAKERLEKEIRAKLEKEKAEQSAAQQALKAKTASEFGRIAPVYGVGEKTSLYPGGKPPTAPQSEPDSPGKANRYEHPSARSYVGTDTGDSFRPYDKPKAPRAKSSYSSIYDDDLSSISDARSQSTARTTPPPSMRGPYKTKDPDKIVIRGVYLFNDLFPGKAVAQLVAGEARVTDGLVLRITTEGLFVDDDVRGVGQREWDVKAWSLKLMETGHKPPYHLLRASIRDADGKKYLFVIADDEGWKVAVGL</sequence>
<keyword evidence="2" id="KW-1185">Reference proteome</keyword>
<organism evidence="1 2">
    <name type="scientific">Coniosporium uncinatum</name>
    <dbReference type="NCBI Taxonomy" id="93489"/>
    <lineage>
        <taxon>Eukaryota</taxon>
        <taxon>Fungi</taxon>
        <taxon>Dikarya</taxon>
        <taxon>Ascomycota</taxon>
        <taxon>Pezizomycotina</taxon>
        <taxon>Dothideomycetes</taxon>
        <taxon>Dothideomycetes incertae sedis</taxon>
        <taxon>Coniosporium</taxon>
    </lineage>
</organism>
<proteinExistence type="predicted"/>
<accession>A0ACC3D0T4</accession>
<evidence type="ECO:0000313" key="1">
    <source>
        <dbReference type="EMBL" id="KAK3060035.1"/>
    </source>
</evidence>
<evidence type="ECO:0000313" key="2">
    <source>
        <dbReference type="Proteomes" id="UP001186974"/>
    </source>
</evidence>
<name>A0ACC3D0T4_9PEZI</name>
<dbReference type="EMBL" id="JAWDJW010008906">
    <property type="protein sequence ID" value="KAK3060035.1"/>
    <property type="molecule type" value="Genomic_DNA"/>
</dbReference>
<protein>
    <submittedName>
        <fullName evidence="1">Uncharacterized protein</fullName>
    </submittedName>
</protein>
<gene>
    <name evidence="1" type="ORF">LTS18_009490</name>
</gene>
<dbReference type="Proteomes" id="UP001186974">
    <property type="component" value="Unassembled WGS sequence"/>
</dbReference>
<feature type="non-terminal residue" evidence="1">
    <location>
        <position position="535"/>
    </location>
</feature>